<name>A0A0D0SUC5_STAGA</name>
<keyword evidence="7" id="KW-1185">Reference proteome</keyword>
<dbReference type="InterPro" id="IPR050922">
    <property type="entry name" value="LytR/CpsA/Psr_CW_biosynth"/>
</dbReference>
<organism evidence="5 6">
    <name type="scientific">Staphylococcus gallinarum</name>
    <dbReference type="NCBI Taxonomy" id="1293"/>
    <lineage>
        <taxon>Bacteria</taxon>
        <taxon>Bacillati</taxon>
        <taxon>Bacillota</taxon>
        <taxon>Bacilli</taxon>
        <taxon>Bacillales</taxon>
        <taxon>Staphylococcaceae</taxon>
        <taxon>Staphylococcus</taxon>
    </lineage>
</organism>
<evidence type="ECO:0000313" key="7">
    <source>
        <dbReference type="Proteomes" id="UP000321057"/>
    </source>
</evidence>
<evidence type="ECO:0000256" key="2">
    <source>
        <dbReference type="SAM" id="Phobius"/>
    </source>
</evidence>
<feature type="domain" description="Cell envelope-related transcriptional attenuator" evidence="3">
    <location>
        <begin position="79"/>
        <end position="224"/>
    </location>
</feature>
<accession>A0A0D0SUC5</accession>
<keyword evidence="2" id="KW-0472">Membrane</keyword>
<keyword evidence="2" id="KW-0812">Transmembrane</keyword>
<dbReference type="RefSeq" id="WP_042737636.1">
    <property type="nucleotide sequence ID" value="NZ_BKAX01000006.1"/>
</dbReference>
<reference evidence="5 6" key="1">
    <citation type="submission" date="2018-06" db="EMBL/GenBank/DDBJ databases">
        <authorList>
            <consortium name="Pathogen Informatics"/>
            <person name="Doyle S."/>
        </authorList>
    </citation>
    <scope>NUCLEOTIDE SEQUENCE [LARGE SCALE GENOMIC DNA]</scope>
    <source>
        <strain evidence="5 6">NCTC12195</strain>
    </source>
</reference>
<dbReference type="InterPro" id="IPR004474">
    <property type="entry name" value="LytR_CpsA_psr"/>
</dbReference>
<dbReference type="OrthoDB" id="27330at2"/>
<evidence type="ECO:0000256" key="1">
    <source>
        <dbReference type="ARBA" id="ARBA00006068"/>
    </source>
</evidence>
<dbReference type="EMBL" id="UHDK01000001">
    <property type="protein sequence ID" value="SUM31271.1"/>
    <property type="molecule type" value="Genomic_DNA"/>
</dbReference>
<protein>
    <submittedName>
        <fullName evidence="5">Transcriptional regulator</fullName>
    </submittedName>
</protein>
<sequence>MKLSKKGKIVGVLLVIFILIVAFLIFKVVHLNHAIHDSKDHTQSLTNGQKKVANKQPISVAIFGVDSDAKRAKANLGQRTDTILIASINPEKGKTKLISIPRDTRAEISGFDRTEKIAHAYAYGGPKTAIKTIEDNFNIPIDGYVTVDMDGFEKLIDIFGGVDVKSNATFEYNGSQFKQGESMHLNSKKALDYVRSRKEDGAGGDEGRTERQRQVIAALSEKMSETHNLFKLNKILQVSEQNVKTSFDLKSLKTLYSKYKGAGNAIDKLSISGQNLIESDGIWYFIPDVTDKEEKMKVYKHNLQSSD</sequence>
<dbReference type="Pfam" id="PF03816">
    <property type="entry name" value="LytR_cpsA_psr"/>
    <property type="match status" value="1"/>
</dbReference>
<gene>
    <name evidence="5" type="primary">lytR_1</name>
    <name evidence="5" type="ORF">NCTC12195_00678</name>
    <name evidence="4" type="ORF">SGA02_22980</name>
</gene>
<proteinExistence type="inferred from homology"/>
<evidence type="ECO:0000313" key="4">
    <source>
        <dbReference type="EMBL" id="GEQ06470.1"/>
    </source>
</evidence>
<dbReference type="AlphaFoldDB" id="A0A0D0SUC5"/>
<dbReference type="Gene3D" id="3.40.630.190">
    <property type="entry name" value="LCP protein"/>
    <property type="match status" value="1"/>
</dbReference>
<evidence type="ECO:0000313" key="5">
    <source>
        <dbReference type="EMBL" id="SUM31271.1"/>
    </source>
</evidence>
<dbReference type="PANTHER" id="PTHR33392">
    <property type="entry name" value="POLYISOPRENYL-TEICHOIC ACID--PEPTIDOGLYCAN TEICHOIC ACID TRANSFERASE TAGU"/>
    <property type="match status" value="1"/>
</dbReference>
<reference evidence="4 7" key="2">
    <citation type="submission" date="2019-07" db="EMBL/GenBank/DDBJ databases">
        <title>Whole genome shotgun sequence of Staphylococcus gallinarum NBRC 109767.</title>
        <authorList>
            <person name="Hosoyama A."/>
            <person name="Uohara A."/>
            <person name="Ohji S."/>
            <person name="Ichikawa N."/>
        </authorList>
    </citation>
    <scope>NUCLEOTIDE SEQUENCE [LARGE SCALE GENOMIC DNA]</scope>
    <source>
        <strain evidence="4 7">NBRC 109767</strain>
    </source>
</reference>
<dbReference type="NCBIfam" id="TIGR00350">
    <property type="entry name" value="lytR_cpsA_psr"/>
    <property type="match status" value="1"/>
</dbReference>
<keyword evidence="2" id="KW-1133">Transmembrane helix</keyword>
<dbReference type="STRING" id="1293.SH09_00405"/>
<evidence type="ECO:0000313" key="6">
    <source>
        <dbReference type="Proteomes" id="UP000255277"/>
    </source>
</evidence>
<feature type="transmembrane region" description="Helical" evidence="2">
    <location>
        <begin position="9"/>
        <end position="29"/>
    </location>
</feature>
<dbReference type="Proteomes" id="UP000255277">
    <property type="component" value="Unassembled WGS sequence"/>
</dbReference>
<dbReference type="Proteomes" id="UP000321057">
    <property type="component" value="Unassembled WGS sequence"/>
</dbReference>
<dbReference type="EMBL" id="BKAX01000006">
    <property type="protein sequence ID" value="GEQ06470.1"/>
    <property type="molecule type" value="Genomic_DNA"/>
</dbReference>
<evidence type="ECO:0000259" key="3">
    <source>
        <dbReference type="Pfam" id="PF03816"/>
    </source>
</evidence>
<comment type="similarity">
    <text evidence="1">Belongs to the LytR/CpsA/Psr (LCP) family.</text>
</comment>
<dbReference type="PANTHER" id="PTHR33392:SF6">
    <property type="entry name" value="POLYISOPRENYL-TEICHOIC ACID--PEPTIDOGLYCAN TEICHOIC ACID TRANSFERASE TAGU"/>
    <property type="match status" value="1"/>
</dbReference>